<organism evidence="2 3">
    <name type="scientific">Rhodofomes roseus</name>
    <dbReference type="NCBI Taxonomy" id="34475"/>
    <lineage>
        <taxon>Eukaryota</taxon>
        <taxon>Fungi</taxon>
        <taxon>Dikarya</taxon>
        <taxon>Basidiomycota</taxon>
        <taxon>Agaricomycotina</taxon>
        <taxon>Agaricomycetes</taxon>
        <taxon>Polyporales</taxon>
        <taxon>Rhodofomes</taxon>
    </lineage>
</organism>
<name>A0ABQ8KSB3_9APHY</name>
<evidence type="ECO:0000313" key="2">
    <source>
        <dbReference type="EMBL" id="KAH9841015.1"/>
    </source>
</evidence>
<feature type="compositionally biased region" description="Low complexity" evidence="1">
    <location>
        <begin position="291"/>
        <end position="302"/>
    </location>
</feature>
<feature type="region of interest" description="Disordered" evidence="1">
    <location>
        <begin position="502"/>
        <end position="605"/>
    </location>
</feature>
<gene>
    <name evidence="2" type="ORF">C8Q71DRAFT_846234</name>
</gene>
<comment type="caution">
    <text evidence="2">The sequence shown here is derived from an EMBL/GenBank/DDBJ whole genome shotgun (WGS) entry which is preliminary data.</text>
</comment>
<sequence>MSAPPYLDAAAAADLSAVLVRLVSAFEVYTAEEIQIRPPQFPDTNTVYRWASWARALVIDFYGYIANHHLAVQFHHPPAEFDIQPVLVRLSMSMYHLSGNDRVPAALRPLLANLEADLRRPAQIHPNGRYVVWGSNQLSFPLAVPLLPPFPPFPFYPVVFDRNAPPRRFVPRPLEEYRRATLRGEAATPNLATMSLPSAALSPAAQPPEGVFVPPFFPPGPFRLDGSFSPRHASQLPPPPAQSSPGPSVRTPSSPDHFVRDTGLLDPVPPVPSAGSVVAPQPSPTGPPSAAPRLAPSRSLPAPSAPGPIVPTTGLVDSVPRAPAAASRAPPASSRPAPIIQAPGLRLYGVSQPPPAVAPSASTPGPSAAVAASSSRPSGPAASSGPAAGSSDPVPPAPSGQTAASRTRYGLFVYAPSQACSRCAAQRPPGVCRVDGHSQHSCAGCVKAKVGCSLRGVPTARLGLRYIGPHPLQTRHSVAGSLQFLPDPPVANAPADLLGAFPSSSRAANPSSSSGAGPSSSVLPRKSTPLFFDSPRSTPAPSVPPNVAMRSAALASGATHAAQLADRSRSARRSRPPMSPSATPSVSDEHEVESEDERDELDDDEEEVAGLATFNFERELDVQTALDVSQVLSRLHGSFSEDVANEVFIVIPPGGVPSLWLPELAVLARWMAWARTAVFHLNAFVANLVIAMQFGYPPTPLPPQYEEVIARTRRNAFNVGRCQHLAPELVQLEIRRLIADFRVYPESSGIASPARGLSDDELTQFYAASSPSLAHSPSVGGRSPSVEYSSGPDDPPPSPPRRPRTTRPSSGPPATTDAHGNRIFVPPRPRPGTSRPVASSIPSLASAPAAPSVVPRPSGPPVPPRPTVPAATVPTASTVYTDPAPPLPSGASEASRSRYGLFVYAPQTPCERCAALSPRGLCRVDGNPDHACVYCAKKKTRCSIRHTRESPCFTTTPLRDLATDFTPSRPVLKASTRDDALLYSASFRPDPPVAGTPSDLLQAFPRSGEGVTPSSAAPSALAIPVPTAPPSVRLRSAALASSATHAQHLAVHASSLRDRPPSRTPSDPADFRFEPPDDEDEEDGGSGGPGEDEEEGEVFNLVTSIRGMHASSPAPQQSPPRVYDRS</sequence>
<evidence type="ECO:0008006" key="4">
    <source>
        <dbReference type="Google" id="ProtNLM"/>
    </source>
</evidence>
<feature type="compositionally biased region" description="Pro residues" evidence="1">
    <location>
        <begin position="857"/>
        <end position="867"/>
    </location>
</feature>
<feature type="region of interest" description="Disordered" evidence="1">
    <location>
        <begin position="354"/>
        <end position="403"/>
    </location>
</feature>
<dbReference type="GeneID" id="72007366"/>
<feature type="compositionally biased region" description="Low complexity" evidence="1">
    <location>
        <begin position="836"/>
        <end position="856"/>
    </location>
</feature>
<dbReference type="EMBL" id="JADCUA010000004">
    <property type="protein sequence ID" value="KAH9841015.1"/>
    <property type="molecule type" value="Genomic_DNA"/>
</dbReference>
<dbReference type="Proteomes" id="UP000814176">
    <property type="component" value="Unassembled WGS sequence"/>
</dbReference>
<reference evidence="2 3" key="1">
    <citation type="journal article" date="2021" name="Environ. Microbiol.">
        <title>Gene family expansions and transcriptome signatures uncover fungal adaptations to wood decay.</title>
        <authorList>
            <person name="Hage H."/>
            <person name="Miyauchi S."/>
            <person name="Viragh M."/>
            <person name="Drula E."/>
            <person name="Min B."/>
            <person name="Chaduli D."/>
            <person name="Navarro D."/>
            <person name="Favel A."/>
            <person name="Norest M."/>
            <person name="Lesage-Meessen L."/>
            <person name="Balint B."/>
            <person name="Merenyi Z."/>
            <person name="de Eugenio L."/>
            <person name="Morin E."/>
            <person name="Martinez A.T."/>
            <person name="Baldrian P."/>
            <person name="Stursova M."/>
            <person name="Martinez M.J."/>
            <person name="Novotny C."/>
            <person name="Magnuson J.K."/>
            <person name="Spatafora J.W."/>
            <person name="Maurice S."/>
            <person name="Pangilinan J."/>
            <person name="Andreopoulos W."/>
            <person name="LaButti K."/>
            <person name="Hundley H."/>
            <person name="Na H."/>
            <person name="Kuo A."/>
            <person name="Barry K."/>
            <person name="Lipzen A."/>
            <person name="Henrissat B."/>
            <person name="Riley R."/>
            <person name="Ahrendt S."/>
            <person name="Nagy L.G."/>
            <person name="Grigoriev I.V."/>
            <person name="Martin F."/>
            <person name="Rosso M.N."/>
        </authorList>
    </citation>
    <scope>NUCLEOTIDE SEQUENCE [LARGE SCALE GENOMIC DNA]</scope>
    <source>
        <strain evidence="2 3">CIRM-BRFM 1785</strain>
    </source>
</reference>
<feature type="compositionally biased region" description="Acidic residues" evidence="1">
    <location>
        <begin position="1076"/>
        <end position="1097"/>
    </location>
</feature>
<feature type="region of interest" description="Disordered" evidence="1">
    <location>
        <begin position="1049"/>
        <end position="1126"/>
    </location>
</feature>
<dbReference type="RefSeq" id="XP_047782481.1">
    <property type="nucleotide sequence ID" value="XM_047926634.1"/>
</dbReference>
<evidence type="ECO:0000313" key="3">
    <source>
        <dbReference type="Proteomes" id="UP000814176"/>
    </source>
</evidence>
<feature type="compositionally biased region" description="Acidic residues" evidence="1">
    <location>
        <begin position="590"/>
        <end position="605"/>
    </location>
</feature>
<feature type="compositionally biased region" description="Low complexity" evidence="1">
    <location>
        <begin position="502"/>
        <end position="521"/>
    </location>
</feature>
<feature type="region of interest" description="Disordered" evidence="1">
    <location>
        <begin position="771"/>
        <end position="869"/>
    </location>
</feature>
<feature type="compositionally biased region" description="Pro residues" evidence="1">
    <location>
        <begin position="281"/>
        <end position="290"/>
    </location>
</feature>
<evidence type="ECO:0000256" key="1">
    <source>
        <dbReference type="SAM" id="MobiDB-lite"/>
    </source>
</evidence>
<feature type="compositionally biased region" description="Low complexity" evidence="1">
    <location>
        <begin position="320"/>
        <end position="338"/>
    </location>
</feature>
<feature type="compositionally biased region" description="Low complexity" evidence="1">
    <location>
        <begin position="551"/>
        <end position="565"/>
    </location>
</feature>
<keyword evidence="3" id="KW-1185">Reference proteome</keyword>
<accession>A0ABQ8KSB3</accession>
<feature type="compositionally biased region" description="Low complexity" evidence="1">
    <location>
        <begin position="358"/>
        <end position="392"/>
    </location>
</feature>
<feature type="region of interest" description="Disordered" evidence="1">
    <location>
        <begin position="227"/>
        <end position="338"/>
    </location>
</feature>
<protein>
    <recommendedName>
        <fullName evidence="4">Zn(2)-C6 fungal-type domain-containing protein</fullName>
    </recommendedName>
</protein>
<proteinExistence type="predicted"/>